<evidence type="ECO:0000313" key="2">
    <source>
        <dbReference type="EMBL" id="KAB2589908.1"/>
    </source>
</evidence>
<dbReference type="EMBL" id="VYUA01000025">
    <property type="protein sequence ID" value="KAB2589908.1"/>
    <property type="molecule type" value="Genomic_DNA"/>
</dbReference>
<comment type="caution">
    <text evidence="2">The sequence shown here is derived from an EMBL/GenBank/DDBJ whole genome shotgun (WGS) entry which is preliminary data.</text>
</comment>
<keyword evidence="3" id="KW-1185">Reference proteome</keyword>
<evidence type="ECO:0000313" key="3">
    <source>
        <dbReference type="Proteomes" id="UP000326907"/>
    </source>
</evidence>
<evidence type="ECO:0000256" key="1">
    <source>
        <dbReference type="SAM" id="Phobius"/>
    </source>
</evidence>
<gene>
    <name evidence="2" type="ORF">F5983_24680</name>
</gene>
<name>A0A5N5EG95_9ACTN</name>
<sequence>MTNEPMGRASQWGCVSVVVLVLLAAGIWVGLVGKDMIVDKPPALCGSRIMEEGEKCESYSRSTGRTTDTFGAEEAANRQDSAKDFFGWIVVAFGGALTLAGVGVAVLAVKYRKDPAEGA</sequence>
<dbReference type="AlphaFoldDB" id="A0A5N5EG95"/>
<feature type="transmembrane region" description="Helical" evidence="1">
    <location>
        <begin position="12"/>
        <end position="31"/>
    </location>
</feature>
<accession>A0A5N5EG95</accession>
<keyword evidence="1" id="KW-0812">Transmembrane</keyword>
<organism evidence="2 3">
    <name type="scientific">Streptomyces arboris</name>
    <dbReference type="NCBI Taxonomy" id="2600619"/>
    <lineage>
        <taxon>Bacteria</taxon>
        <taxon>Bacillati</taxon>
        <taxon>Actinomycetota</taxon>
        <taxon>Actinomycetes</taxon>
        <taxon>Kitasatosporales</taxon>
        <taxon>Streptomycetaceae</taxon>
        <taxon>Streptomyces</taxon>
    </lineage>
</organism>
<proteinExistence type="predicted"/>
<dbReference type="RefSeq" id="WP_151512260.1">
    <property type="nucleotide sequence ID" value="NZ_VYUA01000025.1"/>
</dbReference>
<keyword evidence="1" id="KW-0472">Membrane</keyword>
<feature type="transmembrane region" description="Helical" evidence="1">
    <location>
        <begin position="85"/>
        <end position="109"/>
    </location>
</feature>
<protein>
    <submittedName>
        <fullName evidence="2">Uncharacterized protein</fullName>
    </submittedName>
</protein>
<reference evidence="2 3" key="1">
    <citation type="submission" date="2019-09" db="EMBL/GenBank/DDBJ databases">
        <authorList>
            <person name="Liu P."/>
        </authorList>
    </citation>
    <scope>NUCLEOTIDE SEQUENCE [LARGE SCALE GENOMIC DNA]</scope>
    <source>
        <strain evidence="2 3">TRM68085</strain>
    </source>
</reference>
<dbReference type="Proteomes" id="UP000326907">
    <property type="component" value="Unassembled WGS sequence"/>
</dbReference>
<keyword evidence="1" id="KW-1133">Transmembrane helix</keyword>